<accession>A0ACB9R247</accession>
<reference evidence="2" key="1">
    <citation type="journal article" date="2023" name="Front. Plant Sci.">
        <title>Chromosomal-level genome assembly of Melastoma candidum provides insights into trichome evolution.</title>
        <authorList>
            <person name="Zhong Y."/>
            <person name="Wu W."/>
            <person name="Sun C."/>
            <person name="Zou P."/>
            <person name="Liu Y."/>
            <person name="Dai S."/>
            <person name="Zhou R."/>
        </authorList>
    </citation>
    <scope>NUCLEOTIDE SEQUENCE [LARGE SCALE GENOMIC DNA]</scope>
</reference>
<evidence type="ECO:0000313" key="1">
    <source>
        <dbReference type="EMBL" id="KAI4372973.1"/>
    </source>
</evidence>
<dbReference type="Proteomes" id="UP001057402">
    <property type="component" value="Chromosome 4"/>
</dbReference>
<protein>
    <submittedName>
        <fullName evidence="1">Uncharacterized protein</fullName>
    </submittedName>
</protein>
<dbReference type="EMBL" id="CM042883">
    <property type="protein sequence ID" value="KAI4372973.1"/>
    <property type="molecule type" value="Genomic_DNA"/>
</dbReference>
<sequence>MANRWGGNAAMIGGGGGFDPMSSPPTSLHLRRVVDQFDDHHLHRHEALRREHEFSLGVNCLNSSGNNNLGGGTPTNSSSNNTNPNNTDMDDRGHVELPDDRLEGMTAQGRGSSGGKQRRPRGRPPGSKNKPNAPVVLTKESPNTLHSHILEVASGADMIESIAAFSRKRQRGVSVLSGTGVVADVMLRQPTAPDRTITLRGRFEILSLTGLFLPTPSPPGATGLSVYLSGGQGQVVGGTVMGRLVASGPVMVVAATFSNATYERLPVDEEEEDHPGGMATTDQAGALGNHVASDPVEGQGPGDRHHGGRGGGSMPMFGLPQTLIQPGNGQVSTDVFWAGTHRQPPNY</sequence>
<evidence type="ECO:0000313" key="2">
    <source>
        <dbReference type="Proteomes" id="UP001057402"/>
    </source>
</evidence>
<keyword evidence="2" id="KW-1185">Reference proteome</keyword>
<gene>
    <name evidence="1" type="ORF">MLD38_011149</name>
</gene>
<organism evidence="1 2">
    <name type="scientific">Melastoma candidum</name>
    <dbReference type="NCBI Taxonomy" id="119954"/>
    <lineage>
        <taxon>Eukaryota</taxon>
        <taxon>Viridiplantae</taxon>
        <taxon>Streptophyta</taxon>
        <taxon>Embryophyta</taxon>
        <taxon>Tracheophyta</taxon>
        <taxon>Spermatophyta</taxon>
        <taxon>Magnoliopsida</taxon>
        <taxon>eudicotyledons</taxon>
        <taxon>Gunneridae</taxon>
        <taxon>Pentapetalae</taxon>
        <taxon>rosids</taxon>
        <taxon>malvids</taxon>
        <taxon>Myrtales</taxon>
        <taxon>Melastomataceae</taxon>
        <taxon>Melastomatoideae</taxon>
        <taxon>Melastomateae</taxon>
        <taxon>Melastoma</taxon>
    </lineage>
</organism>
<comment type="caution">
    <text evidence="1">The sequence shown here is derived from an EMBL/GenBank/DDBJ whole genome shotgun (WGS) entry which is preliminary data.</text>
</comment>
<proteinExistence type="predicted"/>
<name>A0ACB9R247_9MYRT</name>